<evidence type="ECO:0000313" key="2">
    <source>
        <dbReference type="EMBL" id="KKN56708.1"/>
    </source>
</evidence>
<dbReference type="EMBL" id="LAZR01000834">
    <property type="protein sequence ID" value="KKN56708.1"/>
    <property type="molecule type" value="Genomic_DNA"/>
</dbReference>
<organism evidence="2">
    <name type="scientific">marine sediment metagenome</name>
    <dbReference type="NCBI Taxonomy" id="412755"/>
    <lineage>
        <taxon>unclassified sequences</taxon>
        <taxon>metagenomes</taxon>
        <taxon>ecological metagenomes</taxon>
    </lineage>
</organism>
<sequence>MAKTIVYTRKQLTKGVLEDVAKYLNKSIPLTKTPIAIGKDTTVARLIEDIGGVVTEVLNMSDKINPQTAGVIKTLGLTVPEPKVDVSAEEDPAAVALVGVASVDLAATIGKINEALKFDEPIPTGDDEQMKKDILEVATDPKGLTAQDNIGDEARAVIAALVAEAGGSSTDGELDPKPAGKETPPASQGKKAAGKKAGTSGKSPTPSAKKPGKVDVIIEALKGKVKTLDAVIDQAEAAYVKAGGKPNRNGTKKTADWLIPAFETVGAVTISDKGIKANF</sequence>
<feature type="compositionally biased region" description="Low complexity" evidence="1">
    <location>
        <begin position="186"/>
        <end position="203"/>
    </location>
</feature>
<protein>
    <submittedName>
        <fullName evidence="2">Uncharacterized protein</fullName>
    </submittedName>
</protein>
<accession>A0A0F9USU1</accession>
<comment type="caution">
    <text evidence="2">The sequence shown here is derived from an EMBL/GenBank/DDBJ whole genome shotgun (WGS) entry which is preliminary data.</text>
</comment>
<evidence type="ECO:0000256" key="1">
    <source>
        <dbReference type="SAM" id="MobiDB-lite"/>
    </source>
</evidence>
<feature type="region of interest" description="Disordered" evidence="1">
    <location>
        <begin position="167"/>
        <end position="211"/>
    </location>
</feature>
<reference evidence="2" key="1">
    <citation type="journal article" date="2015" name="Nature">
        <title>Complex archaea that bridge the gap between prokaryotes and eukaryotes.</title>
        <authorList>
            <person name="Spang A."/>
            <person name="Saw J.H."/>
            <person name="Jorgensen S.L."/>
            <person name="Zaremba-Niedzwiedzka K."/>
            <person name="Martijn J."/>
            <person name="Lind A.E."/>
            <person name="van Eijk R."/>
            <person name="Schleper C."/>
            <person name="Guy L."/>
            <person name="Ettema T.J."/>
        </authorList>
    </citation>
    <scope>NUCLEOTIDE SEQUENCE</scope>
</reference>
<gene>
    <name evidence="2" type="ORF">LCGC14_0569370</name>
</gene>
<name>A0A0F9USU1_9ZZZZ</name>
<proteinExistence type="predicted"/>
<dbReference type="AlphaFoldDB" id="A0A0F9USU1"/>